<evidence type="ECO:0000256" key="13">
    <source>
        <dbReference type="ARBA" id="ARBA00023136"/>
    </source>
</evidence>
<evidence type="ECO:0000256" key="4">
    <source>
        <dbReference type="ARBA" id="ARBA00005420"/>
    </source>
</evidence>
<comment type="subcellular location">
    <subcellularLocation>
        <location evidence="1">Endoplasmic reticulum membrane</location>
        <topology evidence="1">Multi-pass membrane protein</topology>
    </subcellularLocation>
</comment>
<dbReference type="CDD" id="cd07987">
    <property type="entry name" value="LPLAT_MGAT-like"/>
    <property type="match status" value="1"/>
</dbReference>
<accession>A0A2T3B0P5</accession>
<comment type="catalytic activity">
    <reaction evidence="15">
        <text>an acyl-CoA + a 1,2-diacyl-sn-glycerol = a triacyl-sn-glycerol + CoA</text>
        <dbReference type="Rhea" id="RHEA:10868"/>
        <dbReference type="ChEBI" id="CHEBI:17815"/>
        <dbReference type="ChEBI" id="CHEBI:57287"/>
        <dbReference type="ChEBI" id="CHEBI:58342"/>
        <dbReference type="ChEBI" id="CHEBI:64615"/>
        <dbReference type="EC" id="2.3.1.20"/>
    </reaction>
</comment>
<feature type="compositionally biased region" description="Basic residues" evidence="16">
    <location>
        <begin position="102"/>
        <end position="111"/>
    </location>
</feature>
<dbReference type="EMBL" id="KZ679012">
    <property type="protein sequence ID" value="PSS16978.1"/>
    <property type="molecule type" value="Genomic_DNA"/>
</dbReference>
<keyword evidence="7" id="KW-0808">Transferase</keyword>
<evidence type="ECO:0000256" key="15">
    <source>
        <dbReference type="ARBA" id="ARBA00048109"/>
    </source>
</evidence>
<dbReference type="PANTHER" id="PTHR12317:SF0">
    <property type="entry name" value="ACYLTRANSFERASE"/>
    <property type="match status" value="1"/>
</dbReference>
<dbReference type="PANTHER" id="PTHR12317">
    <property type="entry name" value="DIACYLGLYCEROL O-ACYLTRANSFERASE"/>
    <property type="match status" value="1"/>
</dbReference>
<dbReference type="Pfam" id="PF03982">
    <property type="entry name" value="DAGAT"/>
    <property type="match status" value="1"/>
</dbReference>
<dbReference type="FunCoup" id="A0A2T3B0P5">
    <property type="interactions" value="210"/>
</dbReference>
<dbReference type="GO" id="GO:0019432">
    <property type="term" value="P:triglyceride biosynthetic process"/>
    <property type="evidence" value="ECO:0007669"/>
    <property type="project" value="TreeGrafter"/>
</dbReference>
<dbReference type="EC" id="2.3.1.20" evidence="5"/>
<comment type="pathway">
    <text evidence="2">Glycerolipid metabolism; triacylglycerol biosynthesis.</text>
</comment>
<evidence type="ECO:0000256" key="11">
    <source>
        <dbReference type="ARBA" id="ARBA00022989"/>
    </source>
</evidence>
<feature type="transmembrane region" description="Helical" evidence="17">
    <location>
        <begin position="217"/>
        <end position="241"/>
    </location>
</feature>
<evidence type="ECO:0000256" key="14">
    <source>
        <dbReference type="ARBA" id="ARBA00023315"/>
    </source>
</evidence>
<evidence type="ECO:0000256" key="2">
    <source>
        <dbReference type="ARBA" id="ARBA00004771"/>
    </source>
</evidence>
<evidence type="ECO:0000256" key="10">
    <source>
        <dbReference type="ARBA" id="ARBA00022824"/>
    </source>
</evidence>
<keyword evidence="8 17" id="KW-0812">Transmembrane</keyword>
<keyword evidence="12" id="KW-0443">Lipid metabolism</keyword>
<keyword evidence="14" id="KW-0012">Acyltransferase</keyword>
<dbReference type="GeneID" id="36577361"/>
<keyword evidence="9" id="KW-0319">Glycerol metabolism</keyword>
<feature type="compositionally biased region" description="Polar residues" evidence="16">
    <location>
        <begin position="112"/>
        <end position="122"/>
    </location>
</feature>
<dbReference type="GO" id="GO:0004144">
    <property type="term" value="F:diacylglycerol O-acyltransferase activity"/>
    <property type="evidence" value="ECO:0007669"/>
    <property type="project" value="UniProtKB-EC"/>
</dbReference>
<dbReference type="STRING" id="857342.A0A2T3B0P5"/>
<evidence type="ECO:0000256" key="3">
    <source>
        <dbReference type="ARBA" id="ARBA00005189"/>
    </source>
</evidence>
<evidence type="ECO:0000256" key="1">
    <source>
        <dbReference type="ARBA" id="ARBA00004477"/>
    </source>
</evidence>
<dbReference type="GO" id="GO:0006071">
    <property type="term" value="P:glycerol metabolic process"/>
    <property type="evidence" value="ECO:0007669"/>
    <property type="project" value="UniProtKB-KW"/>
</dbReference>
<gene>
    <name evidence="18" type="ORF">M430DRAFT_67286</name>
</gene>
<keyword evidence="11 17" id="KW-1133">Transmembrane helix</keyword>
<keyword evidence="19" id="KW-1185">Reference proteome</keyword>
<keyword evidence="13 17" id="KW-0472">Membrane</keyword>
<organism evidence="18 19">
    <name type="scientific">Amorphotheca resinae ATCC 22711</name>
    <dbReference type="NCBI Taxonomy" id="857342"/>
    <lineage>
        <taxon>Eukaryota</taxon>
        <taxon>Fungi</taxon>
        <taxon>Dikarya</taxon>
        <taxon>Ascomycota</taxon>
        <taxon>Pezizomycotina</taxon>
        <taxon>Leotiomycetes</taxon>
        <taxon>Helotiales</taxon>
        <taxon>Amorphothecaceae</taxon>
        <taxon>Amorphotheca</taxon>
    </lineage>
</organism>
<keyword evidence="6" id="KW-0444">Lipid biosynthesis</keyword>
<evidence type="ECO:0000256" key="16">
    <source>
        <dbReference type="SAM" id="MobiDB-lite"/>
    </source>
</evidence>
<evidence type="ECO:0000256" key="7">
    <source>
        <dbReference type="ARBA" id="ARBA00022679"/>
    </source>
</evidence>
<evidence type="ECO:0000256" key="12">
    <source>
        <dbReference type="ARBA" id="ARBA00023098"/>
    </source>
</evidence>
<name>A0A2T3B0P5_AMORE</name>
<feature type="compositionally biased region" description="Basic and acidic residues" evidence="16">
    <location>
        <begin position="75"/>
        <end position="90"/>
    </location>
</feature>
<comment type="similarity">
    <text evidence="4">Belongs to the diacylglycerol acyltransferase family.</text>
</comment>
<reference evidence="18 19" key="1">
    <citation type="journal article" date="2018" name="New Phytol.">
        <title>Comparative genomics and transcriptomics depict ericoid mycorrhizal fungi as versatile saprotrophs and plant mutualists.</title>
        <authorList>
            <person name="Martino E."/>
            <person name="Morin E."/>
            <person name="Grelet G.A."/>
            <person name="Kuo A."/>
            <person name="Kohler A."/>
            <person name="Daghino S."/>
            <person name="Barry K.W."/>
            <person name="Cichocki N."/>
            <person name="Clum A."/>
            <person name="Dockter R.B."/>
            <person name="Hainaut M."/>
            <person name="Kuo R.C."/>
            <person name="LaButti K."/>
            <person name="Lindahl B.D."/>
            <person name="Lindquist E.A."/>
            <person name="Lipzen A."/>
            <person name="Khouja H.R."/>
            <person name="Magnuson J."/>
            <person name="Murat C."/>
            <person name="Ohm R.A."/>
            <person name="Singer S.W."/>
            <person name="Spatafora J.W."/>
            <person name="Wang M."/>
            <person name="Veneault-Fourrey C."/>
            <person name="Henrissat B."/>
            <person name="Grigoriev I.V."/>
            <person name="Martin F.M."/>
            <person name="Perotto S."/>
        </authorList>
    </citation>
    <scope>NUCLEOTIDE SEQUENCE [LARGE SCALE GENOMIC DNA]</scope>
    <source>
        <strain evidence="18 19">ATCC 22711</strain>
    </source>
</reference>
<keyword evidence="10" id="KW-0256">Endoplasmic reticulum</keyword>
<dbReference type="InterPro" id="IPR007130">
    <property type="entry name" value="DAGAT"/>
</dbReference>
<evidence type="ECO:0000313" key="18">
    <source>
        <dbReference type="EMBL" id="PSS16978.1"/>
    </source>
</evidence>
<dbReference type="Proteomes" id="UP000241818">
    <property type="component" value="Unassembled WGS sequence"/>
</dbReference>
<proteinExistence type="inferred from homology"/>
<evidence type="ECO:0000313" key="19">
    <source>
        <dbReference type="Proteomes" id="UP000241818"/>
    </source>
</evidence>
<evidence type="ECO:0000256" key="9">
    <source>
        <dbReference type="ARBA" id="ARBA00022798"/>
    </source>
</evidence>
<evidence type="ECO:0000256" key="6">
    <source>
        <dbReference type="ARBA" id="ARBA00022516"/>
    </source>
</evidence>
<dbReference type="RefSeq" id="XP_024720486.1">
    <property type="nucleotide sequence ID" value="XM_024869280.1"/>
</dbReference>
<dbReference type="AlphaFoldDB" id="A0A2T3B0P5"/>
<evidence type="ECO:0000256" key="8">
    <source>
        <dbReference type="ARBA" id="ARBA00022692"/>
    </source>
</evidence>
<dbReference type="GO" id="GO:0005789">
    <property type="term" value="C:endoplasmic reticulum membrane"/>
    <property type="evidence" value="ECO:0007669"/>
    <property type="project" value="UniProtKB-SubCell"/>
</dbReference>
<sequence>MATTAAPLSAEPALQEDLETLPLPPKSYADAAVEEPPANGANDTNGVGDGEKATTHTASVLKIVGAGAPAEEEEREGRPRIDRKESKREYSAIGLDDSPRSPSRHRHRRTASQKSNASQENLSTEEKILGIKKPCGSSKAKDNTANTTIFENVQGGRNGSRLMSVKPSAEYEKGLETDKKEAKLVSGRKAGQRWERSGIRFAPMNIPLHRRLQTLMVLFHTLCIASSISLFFFLCAIPVFWPLLIPYMIYCMLSNASTSGTLSHRSDFLRSLPVWSLFASYFPARLHRTQELPPTRKYIFGYHPHGIISHGAFAAFATEALGFKQLFPGIQNTLLTLDSNFRIPIYRDYALAMGLASVSKESCENLLSKGGSNKEGMGRAITIVVGGARESLDAQPHTLRLVLKRRKGFVKMAIRTGADLVPVLAFGENDLYDQFQADSHPQIHKFQLMVKKILGFTIPLFHARGVFNYDVGLMPYRRPLNIVVGKPIKVVQQERPDQQTIDRVHEEYVRELERLWDLWKDDFAPERQEEMQILE</sequence>
<dbReference type="InParanoid" id="A0A2T3B0P5"/>
<protein>
    <recommendedName>
        <fullName evidence="5">diacylglycerol O-acyltransferase</fullName>
        <ecNumber evidence="5">2.3.1.20</ecNumber>
    </recommendedName>
</protein>
<comment type="pathway">
    <text evidence="3">Lipid metabolism.</text>
</comment>
<dbReference type="SUPFAM" id="SSF69593">
    <property type="entry name" value="Glycerol-3-phosphate (1)-acyltransferase"/>
    <property type="match status" value="1"/>
</dbReference>
<feature type="region of interest" description="Disordered" evidence="16">
    <location>
        <begin position="1"/>
        <end position="143"/>
    </location>
</feature>
<evidence type="ECO:0000256" key="5">
    <source>
        <dbReference type="ARBA" id="ARBA00013244"/>
    </source>
</evidence>
<evidence type="ECO:0000256" key="17">
    <source>
        <dbReference type="SAM" id="Phobius"/>
    </source>
</evidence>
<dbReference type="OrthoDB" id="264532at2759"/>